<keyword evidence="1" id="KW-0574">Periplasm</keyword>
<feature type="chain" id="PRO_5038139152" evidence="2">
    <location>
        <begin position="24"/>
        <end position="365"/>
    </location>
</feature>
<keyword evidence="4" id="KW-1185">Reference proteome</keyword>
<dbReference type="PANTHER" id="PTHR42779">
    <property type="entry name" value="PROTEIN YNJB"/>
    <property type="match status" value="1"/>
</dbReference>
<dbReference type="Pfam" id="PF13416">
    <property type="entry name" value="SBP_bac_8"/>
    <property type="match status" value="1"/>
</dbReference>
<gene>
    <name evidence="3" type="ORF">GCM10011322_43430</name>
</gene>
<dbReference type="SUPFAM" id="SSF53850">
    <property type="entry name" value="Periplasmic binding protein-like II"/>
    <property type="match status" value="1"/>
</dbReference>
<evidence type="ECO:0000313" key="4">
    <source>
        <dbReference type="Proteomes" id="UP000600449"/>
    </source>
</evidence>
<reference evidence="3 4" key="1">
    <citation type="journal article" date="2014" name="Int. J. Syst. Evol. Microbiol.">
        <title>Complete genome sequence of Corynebacterium casei LMG S-19264T (=DSM 44701T), isolated from a smear-ripened cheese.</title>
        <authorList>
            <consortium name="US DOE Joint Genome Institute (JGI-PGF)"/>
            <person name="Walter F."/>
            <person name="Albersmeier A."/>
            <person name="Kalinowski J."/>
            <person name="Ruckert C."/>
        </authorList>
    </citation>
    <scope>NUCLEOTIDE SEQUENCE [LARGE SCALE GENOMIC DNA]</scope>
    <source>
        <strain evidence="3 4">CGMCC 1.9161</strain>
    </source>
</reference>
<protein>
    <submittedName>
        <fullName evidence="3">LysR family transcriptional regulator</fullName>
    </submittedName>
</protein>
<dbReference type="RefSeq" id="WP_188915370.1">
    <property type="nucleotide sequence ID" value="NZ_BMMF01000015.1"/>
</dbReference>
<proteinExistence type="predicted"/>
<name>A0A917QJC6_9HYPH</name>
<dbReference type="PANTHER" id="PTHR42779:SF1">
    <property type="entry name" value="PROTEIN YNJB"/>
    <property type="match status" value="1"/>
</dbReference>
<evidence type="ECO:0000256" key="1">
    <source>
        <dbReference type="ARBA" id="ARBA00022764"/>
    </source>
</evidence>
<dbReference type="AlphaFoldDB" id="A0A917QJC6"/>
<accession>A0A917QJC6</accession>
<evidence type="ECO:0000256" key="2">
    <source>
        <dbReference type="SAM" id="SignalP"/>
    </source>
</evidence>
<keyword evidence="2" id="KW-0732">Signal</keyword>
<comment type="caution">
    <text evidence="3">The sequence shown here is derived from an EMBL/GenBank/DDBJ whole genome shotgun (WGS) entry which is preliminary data.</text>
</comment>
<feature type="signal peptide" evidence="2">
    <location>
        <begin position="1"/>
        <end position="23"/>
    </location>
</feature>
<organism evidence="3 4">
    <name type="scientific">Salinarimonas ramus</name>
    <dbReference type="NCBI Taxonomy" id="690164"/>
    <lineage>
        <taxon>Bacteria</taxon>
        <taxon>Pseudomonadati</taxon>
        <taxon>Pseudomonadota</taxon>
        <taxon>Alphaproteobacteria</taxon>
        <taxon>Hyphomicrobiales</taxon>
        <taxon>Salinarimonadaceae</taxon>
        <taxon>Salinarimonas</taxon>
    </lineage>
</organism>
<dbReference type="EMBL" id="BMMF01000015">
    <property type="protein sequence ID" value="GGK51715.1"/>
    <property type="molecule type" value="Genomic_DNA"/>
</dbReference>
<dbReference type="Gene3D" id="3.40.190.10">
    <property type="entry name" value="Periplasmic binding protein-like II"/>
    <property type="match status" value="2"/>
</dbReference>
<sequence length="365" mass="39847">MLNRLMSATAALALTLSLAPAQAQTMDWDAVVAAAQEEGEVTWFVWYFEDRFREFTKAFTEEYGIEVRIPDGDHIANIDKMIAEAGRETGDIDVLAYGFDQLPNINPELFIALDGLPADEGRVATVAGIEGGAVAVAYWGNQTGIAYDPAKIADEDLPQTPEDFAAFWTSNPGQFGFNYENGGSGPSFYMSVLRAVSDVDFSESDDSAERIAALQGGIDFFNEHADDYVITASNADSITRLSDGEFTMVAAWEDHLAGLQVNGEVRDEIRFYIPEMGMFGGGNAVSIPANAPNANAALVFVDWLTSPEVQSRFNVEFGTAPMNLAADDSAALVSMEMRERQTAWPMRPFRDAVEAHFIDAVILER</sequence>
<dbReference type="Proteomes" id="UP000600449">
    <property type="component" value="Unassembled WGS sequence"/>
</dbReference>
<evidence type="ECO:0000313" key="3">
    <source>
        <dbReference type="EMBL" id="GGK51715.1"/>
    </source>
</evidence>
<dbReference type="InterPro" id="IPR006059">
    <property type="entry name" value="SBP"/>
</dbReference>